<dbReference type="Proteomes" id="UP000018144">
    <property type="component" value="Unassembled WGS sequence"/>
</dbReference>
<accession>U4LP19</accession>
<dbReference type="OMA" id="QRVRFWA"/>
<dbReference type="InterPro" id="IPR039559">
    <property type="entry name" value="AIM6_PI-PLC-like_dom"/>
</dbReference>
<sequence>MKFTTLLTLAAAALVSAEYSQSSKHVPGIQHVLENWNKSPLASYPTDFTRGIIPKRLHSHNDYWRDVPLYSALSVGAISVEADVWLYGDTLYIGHDTSSLTPARTFSSLYIDPIVSILEKANPNHRFAHDTKNGVFDTSVGQTLYLWVDMKTSGPETLPAMIKALEPLRQKGLLTTLEDGVVKQGPVTVIGTGNTPMDLVQKETKRDYFFDGPLKTLKEQNVTKELSPIASAQLSAVTGEVGVDGLTATQIDAVKAVVAEANGRGIEVRFWDLPGWPISTRNKIWLQLFEAGVYLLNVDDLEAGAGLGGIGAEW</sequence>
<feature type="signal peptide" evidence="2">
    <location>
        <begin position="1"/>
        <end position="17"/>
    </location>
</feature>
<dbReference type="InterPro" id="IPR051236">
    <property type="entry name" value="HAT_RTT109-like"/>
</dbReference>
<dbReference type="InterPro" id="IPR017946">
    <property type="entry name" value="PLC-like_Pdiesterase_TIM-brl"/>
</dbReference>
<dbReference type="PANTHER" id="PTHR31571:SF5">
    <property type="entry name" value="ALTERED INHERITANCE OF MITOCHONDRIA PROTEIN 6"/>
    <property type="match status" value="1"/>
</dbReference>
<evidence type="ECO:0000313" key="3">
    <source>
        <dbReference type="EMBL" id="CCX33700.1"/>
    </source>
</evidence>
<dbReference type="GO" id="GO:0008081">
    <property type="term" value="F:phosphoric diester hydrolase activity"/>
    <property type="evidence" value="ECO:0007669"/>
    <property type="project" value="InterPro"/>
</dbReference>
<dbReference type="EMBL" id="HF936162">
    <property type="protein sequence ID" value="CCX33700.1"/>
    <property type="molecule type" value="Genomic_DNA"/>
</dbReference>
<dbReference type="GO" id="GO:0006629">
    <property type="term" value="P:lipid metabolic process"/>
    <property type="evidence" value="ECO:0007669"/>
    <property type="project" value="InterPro"/>
</dbReference>
<feature type="chain" id="PRO_5004651531" evidence="2">
    <location>
        <begin position="18"/>
        <end position="314"/>
    </location>
</feature>
<dbReference type="CDD" id="cd08577">
    <property type="entry name" value="PI-PLCc_GDPD_SF_unchar3"/>
    <property type="match status" value="1"/>
</dbReference>
<dbReference type="PANTHER" id="PTHR31571">
    <property type="entry name" value="ALTERED INHERITANCE OF MITOCHONDRIA PROTEIN 6"/>
    <property type="match status" value="1"/>
</dbReference>
<gene>
    <name evidence="3" type="ORF">PCON_01638</name>
</gene>
<name>U4LP19_PYROM</name>
<dbReference type="OrthoDB" id="4153866at2759"/>
<dbReference type="eggNOG" id="ENOG502RXNI">
    <property type="taxonomic scope" value="Eukaryota"/>
</dbReference>
<protein>
    <submittedName>
        <fullName evidence="3">Similar to Altered inheritance of mitochondria protein 6 acc. no. Q75E59</fullName>
    </submittedName>
</protein>
<evidence type="ECO:0000256" key="2">
    <source>
        <dbReference type="SAM" id="SignalP"/>
    </source>
</evidence>
<dbReference type="AlphaFoldDB" id="U4LP19"/>
<evidence type="ECO:0000256" key="1">
    <source>
        <dbReference type="ARBA" id="ARBA00008858"/>
    </source>
</evidence>
<dbReference type="STRING" id="1076935.U4LP19"/>
<evidence type="ECO:0000313" key="4">
    <source>
        <dbReference type="Proteomes" id="UP000018144"/>
    </source>
</evidence>
<keyword evidence="4" id="KW-1185">Reference proteome</keyword>
<reference evidence="3 4" key="1">
    <citation type="journal article" date="2013" name="PLoS Genet.">
        <title>The genome and development-dependent transcriptomes of Pyronema confluens: a window into fungal evolution.</title>
        <authorList>
            <person name="Traeger S."/>
            <person name="Altegoer F."/>
            <person name="Freitag M."/>
            <person name="Gabaldon T."/>
            <person name="Kempken F."/>
            <person name="Kumar A."/>
            <person name="Marcet-Houben M."/>
            <person name="Poggeler S."/>
            <person name="Stajich J.E."/>
            <person name="Nowrousian M."/>
        </authorList>
    </citation>
    <scope>NUCLEOTIDE SEQUENCE [LARGE SCALE GENOMIC DNA]</scope>
    <source>
        <strain evidence="4">CBS 100304</strain>
        <tissue evidence="3">Vegetative mycelium</tissue>
    </source>
</reference>
<dbReference type="SUPFAM" id="SSF51695">
    <property type="entry name" value="PLC-like phosphodiesterases"/>
    <property type="match status" value="1"/>
</dbReference>
<proteinExistence type="inferred from homology"/>
<keyword evidence="2" id="KW-0732">Signal</keyword>
<comment type="similarity">
    <text evidence="1">Belongs to the AIM6 family.</text>
</comment>
<organism evidence="3 4">
    <name type="scientific">Pyronema omphalodes (strain CBS 100304)</name>
    <name type="common">Pyronema confluens</name>
    <dbReference type="NCBI Taxonomy" id="1076935"/>
    <lineage>
        <taxon>Eukaryota</taxon>
        <taxon>Fungi</taxon>
        <taxon>Dikarya</taxon>
        <taxon>Ascomycota</taxon>
        <taxon>Pezizomycotina</taxon>
        <taxon>Pezizomycetes</taxon>
        <taxon>Pezizales</taxon>
        <taxon>Pyronemataceae</taxon>
        <taxon>Pyronema</taxon>
    </lineage>
</organism>